<dbReference type="InterPro" id="IPR045006">
    <property type="entry name" value="CHLI-like"/>
</dbReference>
<dbReference type="InterPro" id="IPR014721">
    <property type="entry name" value="Ribsml_uS5_D2-typ_fold_subgr"/>
</dbReference>
<dbReference type="PANTHER" id="PTHR32039:SF7">
    <property type="entry name" value="COMPETENCE PROTEIN COMM"/>
    <property type="match status" value="1"/>
</dbReference>
<dbReference type="InterPro" id="IPR003593">
    <property type="entry name" value="AAA+_ATPase"/>
</dbReference>
<dbReference type="Gene3D" id="3.40.50.300">
    <property type="entry name" value="P-loop containing nucleotide triphosphate hydrolases"/>
    <property type="match status" value="1"/>
</dbReference>
<evidence type="ECO:0000256" key="1">
    <source>
        <dbReference type="ARBA" id="ARBA00006354"/>
    </source>
</evidence>
<evidence type="ECO:0000313" key="6">
    <source>
        <dbReference type="Proteomes" id="UP000178059"/>
    </source>
</evidence>
<dbReference type="AlphaFoldDB" id="A0A1F6VHV6"/>
<organism evidence="5 6">
    <name type="scientific">Candidatus Nomurabacteria bacterium RIFCSPHIGHO2_01_FULL_42_16</name>
    <dbReference type="NCBI Taxonomy" id="1801743"/>
    <lineage>
        <taxon>Bacteria</taxon>
        <taxon>Candidatus Nomuraibacteriota</taxon>
    </lineage>
</organism>
<dbReference type="STRING" id="1801743.A2824_01710"/>
<feature type="domain" description="AAA+ ATPase" evidence="4">
    <location>
        <begin position="215"/>
        <end position="393"/>
    </location>
</feature>
<dbReference type="Pfam" id="PF13541">
    <property type="entry name" value="ChlI"/>
    <property type="match status" value="1"/>
</dbReference>
<dbReference type="GO" id="GO:0005524">
    <property type="term" value="F:ATP binding"/>
    <property type="evidence" value="ECO:0007669"/>
    <property type="project" value="UniProtKB-KW"/>
</dbReference>
<dbReference type="InterPro" id="IPR020568">
    <property type="entry name" value="Ribosomal_Su5_D2-typ_SF"/>
</dbReference>
<comment type="similarity">
    <text evidence="1">Belongs to the Mg-chelatase subunits D/I family. ComM subfamily.</text>
</comment>
<dbReference type="NCBIfam" id="TIGR00368">
    <property type="entry name" value="YifB family Mg chelatase-like AAA ATPase"/>
    <property type="match status" value="1"/>
</dbReference>
<reference evidence="5 6" key="1">
    <citation type="journal article" date="2016" name="Nat. Commun.">
        <title>Thousands of microbial genomes shed light on interconnected biogeochemical processes in an aquifer system.</title>
        <authorList>
            <person name="Anantharaman K."/>
            <person name="Brown C.T."/>
            <person name="Hug L.A."/>
            <person name="Sharon I."/>
            <person name="Castelle C.J."/>
            <person name="Probst A.J."/>
            <person name="Thomas B.C."/>
            <person name="Singh A."/>
            <person name="Wilkins M.J."/>
            <person name="Karaoz U."/>
            <person name="Brodie E.L."/>
            <person name="Williams K.H."/>
            <person name="Hubbard S.S."/>
            <person name="Banfield J.F."/>
        </authorList>
    </citation>
    <scope>NUCLEOTIDE SEQUENCE [LARGE SCALE GENOMIC DNA]</scope>
</reference>
<evidence type="ECO:0000256" key="2">
    <source>
        <dbReference type="ARBA" id="ARBA00022741"/>
    </source>
</evidence>
<dbReference type="InterPro" id="IPR004482">
    <property type="entry name" value="Mg_chelat-rel"/>
</dbReference>
<dbReference type="SUPFAM" id="SSF54211">
    <property type="entry name" value="Ribosomal protein S5 domain 2-like"/>
    <property type="match status" value="1"/>
</dbReference>
<evidence type="ECO:0000259" key="4">
    <source>
        <dbReference type="SMART" id="SM00382"/>
    </source>
</evidence>
<dbReference type="GO" id="GO:0003677">
    <property type="term" value="F:DNA binding"/>
    <property type="evidence" value="ECO:0007669"/>
    <property type="project" value="InterPro"/>
</dbReference>
<dbReference type="Pfam" id="PF13335">
    <property type="entry name" value="Mg_chelatase_C"/>
    <property type="match status" value="1"/>
</dbReference>
<sequence>MSFSRIYSVQVNMLKGQIISVETDITKKTLNAFSIVGLPDKAALEARDRVSSALKNSGFKSPKNLNQKTIVALAPAEIKKEGSSFDLAIALGYLLSREEIDFEPEGKIFIGELALNGELQRVRGTLPIVEAARAKGFKEIYVPAQNAKEAALTRGIKIYSVRTLTELLNHLEEEALKPEPETILETKIVSEPAINFCDIRGQEGAKRGLEIAAAGGHNIAMSGPPGTGKTMLSKAFAALLPPLSLDEVLEITGIHSVAGTNAGELVLEPPFRSPHHSASYVSIIGGGAIIKPGEVTLAHRGILFLDEFPEFDRRVIESLRQPLEDKLVNISRAKGSARFPANFILIAAMNPCPCGYLGSAHKECVCRPSDTDRYKRKVSGPIIDRIDIWLSVENVDYEKLSDRNFQAEDSLQIQSRVLEARAKQALRFQGMKIKTNSEMGVKEIDQLEISDEVRKLLNESARRFDLSPRSYHRIIKLAQTIADLDNSDKIKEPHIMEALQYRPKINL</sequence>
<evidence type="ECO:0000256" key="3">
    <source>
        <dbReference type="ARBA" id="ARBA00022840"/>
    </source>
</evidence>
<keyword evidence="3" id="KW-0067">ATP-binding</keyword>
<dbReference type="InterPro" id="IPR001208">
    <property type="entry name" value="MCM_dom"/>
</dbReference>
<proteinExistence type="inferred from homology"/>
<name>A0A1F6VHV6_9BACT</name>
<evidence type="ECO:0000313" key="5">
    <source>
        <dbReference type="EMBL" id="OGI69241.1"/>
    </source>
</evidence>
<dbReference type="PRINTS" id="PR01657">
    <property type="entry name" value="MCMFAMILY"/>
</dbReference>
<dbReference type="SUPFAM" id="SSF52540">
    <property type="entry name" value="P-loop containing nucleoside triphosphate hydrolases"/>
    <property type="match status" value="1"/>
</dbReference>
<gene>
    <name evidence="5" type="ORF">A2824_01710</name>
</gene>
<dbReference type="EMBL" id="MFTT01000030">
    <property type="protein sequence ID" value="OGI69241.1"/>
    <property type="molecule type" value="Genomic_DNA"/>
</dbReference>
<dbReference type="InterPro" id="IPR000523">
    <property type="entry name" value="Mg_chelatse_chII-like_cat_dom"/>
</dbReference>
<dbReference type="InterPro" id="IPR025158">
    <property type="entry name" value="Mg_chelat-rel_C"/>
</dbReference>
<accession>A0A1F6VHV6</accession>
<comment type="caution">
    <text evidence="5">The sequence shown here is derived from an EMBL/GenBank/DDBJ whole genome shotgun (WGS) entry which is preliminary data.</text>
</comment>
<dbReference type="Proteomes" id="UP000178059">
    <property type="component" value="Unassembled WGS sequence"/>
</dbReference>
<dbReference type="SMART" id="SM00382">
    <property type="entry name" value="AAA"/>
    <property type="match status" value="1"/>
</dbReference>
<dbReference type="Pfam" id="PF01078">
    <property type="entry name" value="Mg_chelatase"/>
    <property type="match status" value="1"/>
</dbReference>
<dbReference type="Gene3D" id="3.30.230.10">
    <property type="match status" value="1"/>
</dbReference>
<protein>
    <recommendedName>
        <fullName evidence="4">AAA+ ATPase domain-containing protein</fullName>
    </recommendedName>
</protein>
<dbReference type="InterPro" id="IPR027417">
    <property type="entry name" value="P-loop_NTPase"/>
</dbReference>
<keyword evidence="2" id="KW-0547">Nucleotide-binding</keyword>
<dbReference type="PANTHER" id="PTHR32039">
    <property type="entry name" value="MAGNESIUM-CHELATASE SUBUNIT CHLI"/>
    <property type="match status" value="1"/>
</dbReference>